<evidence type="ECO:0000256" key="6">
    <source>
        <dbReference type="ARBA" id="ARBA00034125"/>
    </source>
</evidence>
<comment type="caution">
    <text evidence="11">The sequence shown here is derived from an EMBL/GenBank/DDBJ whole genome shotgun (WGS) entry which is preliminary data.</text>
</comment>
<feature type="compositionally biased region" description="Polar residues" evidence="7">
    <location>
        <begin position="337"/>
        <end position="350"/>
    </location>
</feature>
<comment type="subcellular location">
    <subcellularLocation>
        <location evidence="1">Membrane</location>
        <topology evidence="1">Multi-pass membrane protein</topology>
    </subcellularLocation>
</comment>
<reference evidence="11 12" key="1">
    <citation type="submission" date="2016-08" db="EMBL/GenBank/DDBJ databases">
        <title>Draft genome sequence of allopolyploid Zygosaccharomyces rouxii.</title>
        <authorList>
            <person name="Watanabe J."/>
            <person name="Uehara K."/>
            <person name="Mogi Y."/>
            <person name="Tsukioka Y."/>
        </authorList>
    </citation>
    <scope>NUCLEOTIDE SEQUENCE [LARGE SCALE GENOMIC DNA]</scope>
    <source>
        <strain evidence="11 12">NBRC 110957</strain>
    </source>
</reference>
<feature type="domain" description="Threonine/Serine exporter ThrE" evidence="10">
    <location>
        <begin position="817"/>
        <end position="965"/>
    </location>
</feature>
<dbReference type="InterPro" id="IPR024528">
    <property type="entry name" value="ThrE_2"/>
</dbReference>
<evidence type="ECO:0000313" key="12">
    <source>
        <dbReference type="Proteomes" id="UP000187013"/>
    </source>
</evidence>
<feature type="region of interest" description="Disordered" evidence="7">
    <location>
        <begin position="433"/>
        <end position="462"/>
    </location>
</feature>
<feature type="transmembrane region" description="Helical" evidence="8">
    <location>
        <begin position="708"/>
        <end position="727"/>
    </location>
</feature>
<feature type="compositionally biased region" description="Low complexity" evidence="7">
    <location>
        <begin position="361"/>
        <end position="371"/>
    </location>
</feature>
<dbReference type="GO" id="GO:0016020">
    <property type="term" value="C:membrane"/>
    <property type="evidence" value="ECO:0007669"/>
    <property type="project" value="UniProtKB-SubCell"/>
</dbReference>
<organism evidence="11 12">
    <name type="scientific">Zygosaccharomyces rouxii</name>
    <dbReference type="NCBI Taxonomy" id="4956"/>
    <lineage>
        <taxon>Eukaryota</taxon>
        <taxon>Fungi</taxon>
        <taxon>Dikarya</taxon>
        <taxon>Ascomycota</taxon>
        <taxon>Saccharomycotina</taxon>
        <taxon>Saccharomycetes</taxon>
        <taxon>Saccharomycetales</taxon>
        <taxon>Saccharomycetaceae</taxon>
        <taxon>Zygosaccharomyces</taxon>
    </lineage>
</organism>
<dbReference type="Pfam" id="PF06738">
    <property type="entry name" value="ThrE"/>
    <property type="match status" value="1"/>
</dbReference>
<dbReference type="PANTHER" id="PTHR31082:SF4">
    <property type="entry name" value="PHEROMONE-REGULATED MEMBRANE PROTEIN 10"/>
    <property type="match status" value="1"/>
</dbReference>
<feature type="domain" description="Threonine/serine exporter-like N-terminal" evidence="9">
    <location>
        <begin position="551"/>
        <end position="793"/>
    </location>
</feature>
<accession>A0A1Q3AKK6</accession>
<protein>
    <recommendedName>
        <fullName evidence="2">Pheromone-regulated membrane protein 10</fullName>
    </recommendedName>
</protein>
<feature type="transmembrane region" description="Helical" evidence="8">
    <location>
        <begin position="655"/>
        <end position="675"/>
    </location>
</feature>
<dbReference type="EMBL" id="BDGX01000053">
    <property type="protein sequence ID" value="GAV56175.1"/>
    <property type="molecule type" value="Genomic_DNA"/>
</dbReference>
<dbReference type="InterPro" id="IPR051361">
    <property type="entry name" value="ThrE/Ser_Exporter"/>
</dbReference>
<keyword evidence="4 8" id="KW-1133">Transmembrane helix</keyword>
<feature type="transmembrane region" description="Helical" evidence="8">
    <location>
        <begin position="681"/>
        <end position="701"/>
    </location>
</feature>
<feature type="region of interest" description="Disordered" evidence="7">
    <location>
        <begin position="1"/>
        <end position="278"/>
    </location>
</feature>
<dbReference type="GO" id="GO:0022857">
    <property type="term" value="F:transmembrane transporter activity"/>
    <property type="evidence" value="ECO:0007669"/>
    <property type="project" value="InterPro"/>
</dbReference>
<feature type="compositionally biased region" description="Basic and acidic residues" evidence="7">
    <location>
        <begin position="299"/>
        <end position="311"/>
    </location>
</feature>
<dbReference type="Proteomes" id="UP000187013">
    <property type="component" value="Unassembled WGS sequence"/>
</dbReference>
<dbReference type="InterPro" id="IPR010619">
    <property type="entry name" value="ThrE-like_N"/>
</dbReference>
<feature type="compositionally biased region" description="Basic and acidic residues" evidence="7">
    <location>
        <begin position="138"/>
        <end position="149"/>
    </location>
</feature>
<evidence type="ECO:0000256" key="5">
    <source>
        <dbReference type="ARBA" id="ARBA00023136"/>
    </source>
</evidence>
<name>A0A1Q3AKK6_ZYGRO</name>
<dbReference type="OrthoDB" id="413008at2759"/>
<feature type="transmembrane region" description="Helical" evidence="8">
    <location>
        <begin position="813"/>
        <end position="831"/>
    </location>
</feature>
<evidence type="ECO:0000256" key="1">
    <source>
        <dbReference type="ARBA" id="ARBA00004141"/>
    </source>
</evidence>
<feature type="region of interest" description="Disordered" evidence="7">
    <location>
        <begin position="483"/>
        <end position="528"/>
    </location>
</feature>
<feature type="compositionally biased region" description="Acidic residues" evidence="7">
    <location>
        <begin position="382"/>
        <end position="396"/>
    </location>
</feature>
<feature type="compositionally biased region" description="Polar residues" evidence="7">
    <location>
        <begin position="77"/>
        <end position="86"/>
    </location>
</feature>
<comment type="similarity">
    <text evidence="6">Belongs to the ThrE exporter (TC 2.A.79) family.</text>
</comment>
<sequence>MGKSDHLKVFGKKSGGKEARSPETRSRNSRSSTDNRSSTGNNGSDNPMAMLSDLDLGEGADDDPDFDWDTLPPPPSDTQSLDNPFNGNEPLPSFRRRGGDPDSNDAIERDAVNTIRDTSGAYEEPDSGSDQEDAGMNDEYRRKRERLVDVEDSASEVSSLRRTSREGKNVRFHPETDDIHPEDPVAVAGANTEEGTESNENEAAPSSGMKDSVNVEDEEGSETSSSNNENKFDHFKKFFRRGSVQNKPEGGDNGDEKGMTNIKDGENDDEKEGGGGFFSRMMQNINEAKNGLAPGLRDVNLHPEEDPEKNTVQEADVEGNDVQLVDFNSVAKGIVKNYSSLPNSSQQQKEPTAYEGETMYSPSSISSSPGPEQFVAQPMDNYDFDQVDSDGEDSDLDPFVGAQTYVPPPQRVRGGVLGSLLKMYQNEDVSDSYSTASSIGEEPTKASRPLLEQQSSKSRIPTAGSLLHVPSSAASHLKKNAQHLAGGAQHLASKHYPGRKKEDASGSNSELPSFKNTRPKKHKKHLPKFKKKMAAEAKITVHIADLLQRHRFILRMCKGLMMYGAPTHRLEEYMIMTSRVLEIDGQFLYLPGCMFVSFGDATTRTSEVQLVRCAQGLNLWKLHQVHSIYKQVVHDTMSASEGNILMDKVLQDRNLVPSWICVLLYGFCSAMVTPYAFGGDWVNLAVSFFIGTCVGALQFIVSARSNMYSNVFEISASIVVSFVGRAFGSIGGSKICFGAVTQGSLALILPGYIILCGALELQSRNLVAGSVRMFYAIIYSLFLSFGITLGAALFGWMYKGATNETNCPYPISAWYRFLFVPAFTIGISLINQAHWIQLPVMVAISCTGYVVTYYSGKHFKNSTEFTASLAAFVIGIMGNLYSRVWKGLAVSAMLPAIFVQVPSGVASQSSLLSGLQSANEIIRNNHTTEETTTGGASDLSGSLSFGITMIQVSIGITVGLFGSSLIVYPFGKKSTGLFSL</sequence>
<dbReference type="AlphaFoldDB" id="A0A1Q3AKK6"/>
<feature type="transmembrane region" description="Helical" evidence="8">
    <location>
        <begin position="773"/>
        <end position="798"/>
    </location>
</feature>
<evidence type="ECO:0000313" key="11">
    <source>
        <dbReference type="EMBL" id="GAV56175.1"/>
    </source>
</evidence>
<feature type="transmembrane region" description="Helical" evidence="8">
    <location>
        <begin position="838"/>
        <end position="856"/>
    </location>
</feature>
<feature type="compositionally biased region" description="Acidic residues" evidence="7">
    <location>
        <begin position="55"/>
        <end position="68"/>
    </location>
</feature>
<gene>
    <name evidence="11" type="ORF">ZYGR_0BA00810</name>
</gene>
<keyword evidence="3 8" id="KW-0812">Transmembrane</keyword>
<feature type="transmembrane region" description="Helical" evidence="8">
    <location>
        <begin position="739"/>
        <end position="761"/>
    </location>
</feature>
<feature type="compositionally biased region" description="Basic and acidic residues" evidence="7">
    <location>
        <begin position="163"/>
        <end position="183"/>
    </location>
</feature>
<proteinExistence type="inferred from homology"/>
<feature type="compositionally biased region" description="Acidic residues" evidence="7">
    <location>
        <begin position="123"/>
        <end position="136"/>
    </location>
</feature>
<feature type="compositionally biased region" description="Basic and acidic residues" evidence="7">
    <location>
        <begin position="15"/>
        <end position="26"/>
    </location>
</feature>
<evidence type="ECO:0000256" key="8">
    <source>
        <dbReference type="SAM" id="Phobius"/>
    </source>
</evidence>
<feature type="transmembrane region" description="Helical" evidence="8">
    <location>
        <begin position="945"/>
        <end position="970"/>
    </location>
</feature>
<evidence type="ECO:0000259" key="10">
    <source>
        <dbReference type="Pfam" id="PF12821"/>
    </source>
</evidence>
<evidence type="ECO:0000256" key="4">
    <source>
        <dbReference type="ARBA" id="ARBA00022989"/>
    </source>
</evidence>
<feature type="region of interest" description="Disordered" evidence="7">
    <location>
        <begin position="337"/>
        <end position="412"/>
    </location>
</feature>
<evidence type="ECO:0000256" key="7">
    <source>
        <dbReference type="SAM" id="MobiDB-lite"/>
    </source>
</evidence>
<feature type="transmembrane region" description="Helical" evidence="8">
    <location>
        <begin position="862"/>
        <end position="881"/>
    </location>
</feature>
<feature type="compositionally biased region" description="Low complexity" evidence="7">
    <location>
        <begin position="29"/>
        <end position="54"/>
    </location>
</feature>
<dbReference type="Pfam" id="PF12821">
    <property type="entry name" value="ThrE_2"/>
    <property type="match status" value="1"/>
</dbReference>
<dbReference type="PANTHER" id="PTHR31082">
    <property type="entry name" value="PHEROMONE-REGULATED MEMBRANE PROTEIN 10"/>
    <property type="match status" value="1"/>
</dbReference>
<keyword evidence="5 8" id="KW-0472">Membrane</keyword>
<evidence type="ECO:0000256" key="3">
    <source>
        <dbReference type="ARBA" id="ARBA00022692"/>
    </source>
</evidence>
<feature type="compositionally biased region" description="Polar residues" evidence="7">
    <location>
        <begin position="505"/>
        <end position="516"/>
    </location>
</feature>
<evidence type="ECO:0000259" key="9">
    <source>
        <dbReference type="Pfam" id="PF06738"/>
    </source>
</evidence>
<feature type="region of interest" description="Disordered" evidence="7">
    <location>
        <begin position="292"/>
        <end position="320"/>
    </location>
</feature>
<feature type="compositionally biased region" description="Basic residues" evidence="7">
    <location>
        <begin position="517"/>
        <end position="528"/>
    </location>
</feature>
<evidence type="ECO:0000256" key="2">
    <source>
        <dbReference type="ARBA" id="ARBA00019535"/>
    </source>
</evidence>